<dbReference type="AlphaFoldDB" id="A0A3D8J1A0"/>
<accession>A0A3D8J1A0</accession>
<gene>
    <name evidence="2" type="ORF">CQA66_07880</name>
</gene>
<feature type="domain" description="4Fe4S-binding SPASM" evidence="1">
    <location>
        <begin position="3"/>
        <end position="56"/>
    </location>
</feature>
<reference evidence="2 3" key="1">
    <citation type="submission" date="2018-04" db="EMBL/GenBank/DDBJ databases">
        <title>Novel Campyloabacter and Helicobacter Species and Strains.</title>
        <authorList>
            <person name="Mannion A.J."/>
            <person name="Shen Z."/>
            <person name="Fox J.G."/>
        </authorList>
    </citation>
    <scope>NUCLEOTIDE SEQUENCE [LARGE SCALE GENOMIC DNA]</scope>
    <source>
        <strain evidence="2 3">MIT 97-5075</strain>
    </source>
</reference>
<evidence type="ECO:0000259" key="1">
    <source>
        <dbReference type="Pfam" id="PF13186"/>
    </source>
</evidence>
<sequence>MDYRGLAHLCCNVYYDKAKPIGDIRTQSLEEIFCANYAWRKILFLYSDKPKPCKTCRDSSFCHEDSAMQRQEIIDRLEANDK</sequence>
<protein>
    <recommendedName>
        <fullName evidence="1">4Fe4S-binding SPASM domain-containing protein</fullName>
    </recommendedName>
</protein>
<proteinExistence type="predicted"/>
<keyword evidence="3" id="KW-1185">Reference proteome</keyword>
<evidence type="ECO:0000313" key="3">
    <source>
        <dbReference type="Proteomes" id="UP000256424"/>
    </source>
</evidence>
<dbReference type="CDD" id="cd21109">
    <property type="entry name" value="SPASM"/>
    <property type="match status" value="1"/>
</dbReference>
<organism evidence="2 3">
    <name type="scientific">Helicobacter aurati</name>
    <dbReference type="NCBI Taxonomy" id="137778"/>
    <lineage>
        <taxon>Bacteria</taxon>
        <taxon>Pseudomonadati</taxon>
        <taxon>Campylobacterota</taxon>
        <taxon>Epsilonproteobacteria</taxon>
        <taxon>Campylobacterales</taxon>
        <taxon>Helicobacteraceae</taxon>
        <taxon>Helicobacter</taxon>
    </lineage>
</organism>
<dbReference type="InterPro" id="IPR013785">
    <property type="entry name" value="Aldolase_TIM"/>
</dbReference>
<evidence type="ECO:0000313" key="2">
    <source>
        <dbReference type="EMBL" id="RDU70624.1"/>
    </source>
</evidence>
<name>A0A3D8J1A0_9HELI</name>
<dbReference type="EMBL" id="NXLW01000018">
    <property type="protein sequence ID" value="RDU70624.1"/>
    <property type="molecule type" value="Genomic_DNA"/>
</dbReference>
<dbReference type="Proteomes" id="UP000256424">
    <property type="component" value="Unassembled WGS sequence"/>
</dbReference>
<dbReference type="InterPro" id="IPR023885">
    <property type="entry name" value="4Fe4S-binding_SPASM_dom"/>
</dbReference>
<comment type="caution">
    <text evidence="2">The sequence shown here is derived from an EMBL/GenBank/DDBJ whole genome shotgun (WGS) entry which is preliminary data.</text>
</comment>
<dbReference type="Pfam" id="PF13186">
    <property type="entry name" value="SPASM"/>
    <property type="match status" value="1"/>
</dbReference>
<dbReference type="Gene3D" id="3.20.20.70">
    <property type="entry name" value="Aldolase class I"/>
    <property type="match status" value="1"/>
</dbReference>